<reference evidence="1 2" key="1">
    <citation type="submission" date="2017-09" db="EMBL/GenBank/DDBJ databases">
        <title>Bacterial strain isolated from the female urinary microbiota.</title>
        <authorList>
            <person name="Thomas-White K."/>
            <person name="Kumar N."/>
            <person name="Forster S."/>
            <person name="Putonti C."/>
            <person name="Lawley T."/>
            <person name="Wolfe A.J."/>
        </authorList>
    </citation>
    <scope>NUCLEOTIDE SEQUENCE [LARGE SCALE GENOMIC DNA]</scope>
    <source>
        <strain evidence="1 2">UMB0834</strain>
    </source>
</reference>
<dbReference type="RefSeq" id="WP_070504329.1">
    <property type="nucleotide sequence ID" value="NZ_JAASJD010000003.1"/>
</dbReference>
<organism evidence="1 2">
    <name type="scientific">Staphylococcus pettenkoferi</name>
    <dbReference type="NCBI Taxonomy" id="170573"/>
    <lineage>
        <taxon>Bacteria</taxon>
        <taxon>Bacillati</taxon>
        <taxon>Bacillota</taxon>
        <taxon>Bacilli</taxon>
        <taxon>Bacillales</taxon>
        <taxon>Staphylococcaceae</taxon>
        <taxon>Staphylococcus</taxon>
    </lineage>
</organism>
<dbReference type="InterPro" id="IPR021486">
    <property type="entry name" value="DUF3139"/>
</dbReference>
<protein>
    <submittedName>
        <fullName evidence="1">DUF3139 domain-containing protein</fullName>
    </submittedName>
</protein>
<name>A0A2N6QHM2_9STAP</name>
<evidence type="ECO:0000313" key="2">
    <source>
        <dbReference type="Proteomes" id="UP000235748"/>
    </source>
</evidence>
<accession>A0A2N6QHM2</accession>
<comment type="caution">
    <text evidence="1">The sequence shown here is derived from an EMBL/GenBank/DDBJ whole genome shotgun (WGS) entry which is preliminary data.</text>
</comment>
<dbReference type="AlphaFoldDB" id="A0A2N6QHM2"/>
<dbReference type="Proteomes" id="UP000235748">
    <property type="component" value="Unassembled WGS sequence"/>
</dbReference>
<sequence length="125" mass="15215">MKKLLIVLGILSIIVLSVIFGFARFRYISYKEIDLAIQEHNYNKHIQNIEQHFDMHQYGYYKEVKYKEEPHNIYLYQTVVRPGLRDYVNPFYHYKKHNVKTLVNDEKTQNEISGERKTRYQINDQ</sequence>
<dbReference type="EMBL" id="PNGG01000003">
    <property type="protein sequence ID" value="PMC19067.1"/>
    <property type="molecule type" value="Genomic_DNA"/>
</dbReference>
<evidence type="ECO:0000313" key="1">
    <source>
        <dbReference type="EMBL" id="PMC19067.1"/>
    </source>
</evidence>
<gene>
    <name evidence="1" type="ORF">CJ235_07310</name>
</gene>
<dbReference type="Pfam" id="PF11337">
    <property type="entry name" value="DUF3139"/>
    <property type="match status" value="1"/>
</dbReference>
<proteinExistence type="predicted"/>